<protein>
    <submittedName>
        <fullName evidence="7">B3 domain-containing protein At2g33720-like</fullName>
    </submittedName>
</protein>
<keyword evidence="2" id="KW-0805">Transcription regulation</keyword>
<organism evidence="6 7">
    <name type="scientific">Rhodamnia argentea</name>
    <dbReference type="NCBI Taxonomy" id="178133"/>
    <lineage>
        <taxon>Eukaryota</taxon>
        <taxon>Viridiplantae</taxon>
        <taxon>Streptophyta</taxon>
        <taxon>Embryophyta</taxon>
        <taxon>Tracheophyta</taxon>
        <taxon>Spermatophyta</taxon>
        <taxon>Magnoliopsida</taxon>
        <taxon>eudicotyledons</taxon>
        <taxon>Gunneridae</taxon>
        <taxon>Pentapetalae</taxon>
        <taxon>rosids</taxon>
        <taxon>malvids</taxon>
        <taxon>Myrtales</taxon>
        <taxon>Myrtaceae</taxon>
        <taxon>Myrtoideae</taxon>
        <taxon>Myrteae</taxon>
        <taxon>Australasian group</taxon>
        <taxon>Rhodamnia</taxon>
    </lineage>
</organism>
<keyword evidence="4" id="KW-0804">Transcription</keyword>
<keyword evidence="5" id="KW-0539">Nucleus</keyword>
<gene>
    <name evidence="7" type="primary">LOC125314118</name>
</gene>
<sequence>MKLIDSFSPTSPPVGGVLRGAVHSPPLMDSSACVSYPHNHEKKPISDHMGGEVHSLQLTDSSLCLSYQHDQEKKPDEGARDDVSSAVEVVARNFFPLTPDPKGFSDAKIKKKLTKSDLGHLSRLLIPRAGVLSHVLPCMSKERVERVESKEGDKVVVWDADTRFEHRLVFVYWISSKSYVLNWCWNKEFVQRKGLADGDEIGIYWHPIASTFIFSLLRKAN</sequence>
<dbReference type="SUPFAM" id="SSF101936">
    <property type="entry name" value="DNA-binding pseudobarrel domain"/>
    <property type="match status" value="1"/>
</dbReference>
<comment type="subcellular location">
    <subcellularLocation>
        <location evidence="1">Nucleus</location>
    </subcellularLocation>
</comment>
<evidence type="ECO:0000256" key="1">
    <source>
        <dbReference type="ARBA" id="ARBA00004123"/>
    </source>
</evidence>
<evidence type="ECO:0000256" key="3">
    <source>
        <dbReference type="ARBA" id="ARBA00023125"/>
    </source>
</evidence>
<proteinExistence type="predicted"/>
<keyword evidence="3" id="KW-0238">DNA-binding</keyword>
<dbReference type="CDD" id="cd10017">
    <property type="entry name" value="B3_DNA"/>
    <property type="match status" value="1"/>
</dbReference>
<dbReference type="Gene3D" id="2.40.330.10">
    <property type="entry name" value="DNA-binding pseudobarrel domain"/>
    <property type="match status" value="1"/>
</dbReference>
<dbReference type="RefSeq" id="XP_048131551.1">
    <property type="nucleotide sequence ID" value="XM_048275594.1"/>
</dbReference>
<dbReference type="InterPro" id="IPR003340">
    <property type="entry name" value="B3_DNA-bd"/>
</dbReference>
<accession>A0ABM3H4L8</accession>
<reference evidence="7" key="1">
    <citation type="submission" date="2025-08" db="UniProtKB">
        <authorList>
            <consortium name="RefSeq"/>
        </authorList>
    </citation>
    <scope>IDENTIFICATION</scope>
    <source>
        <tissue evidence="7">Leaf</tissue>
    </source>
</reference>
<dbReference type="InterPro" id="IPR051442">
    <property type="entry name" value="B3_domain"/>
</dbReference>
<name>A0ABM3H4L8_9MYRT</name>
<dbReference type="InterPro" id="IPR015300">
    <property type="entry name" value="DNA-bd_pseudobarrel_sf"/>
</dbReference>
<evidence type="ECO:0000256" key="5">
    <source>
        <dbReference type="ARBA" id="ARBA00023242"/>
    </source>
</evidence>
<evidence type="ECO:0000256" key="4">
    <source>
        <dbReference type="ARBA" id="ARBA00023163"/>
    </source>
</evidence>
<dbReference type="PANTHER" id="PTHR34269">
    <property type="entry name" value="TRANSCRIPTION FACTOR B3-DOMAIN FAMILY-RELATED"/>
    <property type="match status" value="1"/>
</dbReference>
<dbReference type="GeneID" id="125314118"/>
<evidence type="ECO:0000313" key="7">
    <source>
        <dbReference type="RefSeq" id="XP_048131551.1"/>
    </source>
</evidence>
<evidence type="ECO:0000313" key="6">
    <source>
        <dbReference type="Proteomes" id="UP000827889"/>
    </source>
</evidence>
<keyword evidence="6" id="KW-1185">Reference proteome</keyword>
<dbReference type="PANTHER" id="PTHR34269:SF11">
    <property type="entry name" value="B3 DOMAIN PROTEIN"/>
    <property type="match status" value="1"/>
</dbReference>
<evidence type="ECO:0000256" key="2">
    <source>
        <dbReference type="ARBA" id="ARBA00023015"/>
    </source>
</evidence>
<dbReference type="Proteomes" id="UP000827889">
    <property type="component" value="Chromosome 3"/>
</dbReference>